<evidence type="ECO:0000313" key="2">
    <source>
        <dbReference type="Proteomes" id="UP001497535"/>
    </source>
</evidence>
<accession>A0ACB0XLG3</accession>
<dbReference type="Proteomes" id="UP001497535">
    <property type="component" value="Unassembled WGS sequence"/>
</dbReference>
<comment type="caution">
    <text evidence="1">The sequence shown here is derived from an EMBL/GenBank/DDBJ whole genome shotgun (WGS) entry which is preliminary data.</text>
</comment>
<sequence>MSNVIIKNIFFIFLIIFCSSQVFVKIHPINVFLSSSFFCLSNLSHNSLLPLVFK</sequence>
<name>A0ACB0XLG3_MELEN</name>
<organism evidence="1 2">
    <name type="scientific">Meloidogyne enterolobii</name>
    <name type="common">Root-knot nematode worm</name>
    <name type="synonym">Meloidogyne mayaguensis</name>
    <dbReference type="NCBI Taxonomy" id="390850"/>
    <lineage>
        <taxon>Eukaryota</taxon>
        <taxon>Metazoa</taxon>
        <taxon>Ecdysozoa</taxon>
        <taxon>Nematoda</taxon>
        <taxon>Chromadorea</taxon>
        <taxon>Rhabditida</taxon>
        <taxon>Tylenchina</taxon>
        <taxon>Tylenchomorpha</taxon>
        <taxon>Tylenchoidea</taxon>
        <taxon>Meloidogynidae</taxon>
        <taxon>Meloidogyninae</taxon>
        <taxon>Meloidogyne</taxon>
    </lineage>
</organism>
<protein>
    <submittedName>
        <fullName evidence="1">Uncharacterized protein</fullName>
    </submittedName>
</protein>
<keyword evidence="2" id="KW-1185">Reference proteome</keyword>
<evidence type="ECO:0000313" key="1">
    <source>
        <dbReference type="EMBL" id="CAK5007439.1"/>
    </source>
</evidence>
<reference evidence="1" key="1">
    <citation type="submission" date="2023-11" db="EMBL/GenBank/DDBJ databases">
        <authorList>
            <person name="Poullet M."/>
        </authorList>
    </citation>
    <scope>NUCLEOTIDE SEQUENCE</scope>
    <source>
        <strain evidence="1">E1834</strain>
    </source>
</reference>
<dbReference type="EMBL" id="CAVMJV010000001">
    <property type="protein sequence ID" value="CAK5007439.1"/>
    <property type="molecule type" value="Genomic_DNA"/>
</dbReference>
<proteinExistence type="predicted"/>
<gene>
    <name evidence="1" type="ORF">MENTE1834_LOCUS775</name>
</gene>